<evidence type="ECO:0000259" key="3">
    <source>
        <dbReference type="Pfam" id="PF13086"/>
    </source>
</evidence>
<dbReference type="Pfam" id="PF25396">
    <property type="entry name" value="ZNFX1"/>
    <property type="match status" value="1"/>
</dbReference>
<reference evidence="6 7" key="1">
    <citation type="journal article" date="2025" name="Microbiol. Resour. Announc.">
        <title>Draft genome sequences for Neonectria magnoliae and Neonectria punicea, canker pathogens of Liriodendron tulipifera and Acer saccharum in West Virginia.</title>
        <authorList>
            <person name="Petronek H.M."/>
            <person name="Kasson M.T."/>
            <person name="Metheny A.M."/>
            <person name="Stauder C.M."/>
            <person name="Lovett B."/>
            <person name="Lynch S.C."/>
            <person name="Garnas J.R."/>
            <person name="Kasson L.R."/>
            <person name="Stajich J.E."/>
        </authorList>
    </citation>
    <scope>NUCLEOTIDE SEQUENCE [LARGE SCALE GENOMIC DNA]</scope>
    <source>
        <strain evidence="6 7">NRRL 64651</strain>
    </source>
</reference>
<dbReference type="InterPro" id="IPR027417">
    <property type="entry name" value="P-loop_NTPase"/>
</dbReference>
<dbReference type="PANTHER" id="PTHR10887:SF341">
    <property type="entry name" value="NFX1-TYPE ZINC FINGER-CONTAINING PROTEIN 1"/>
    <property type="match status" value="1"/>
</dbReference>
<feature type="region of interest" description="Disordered" evidence="2">
    <location>
        <begin position="476"/>
        <end position="501"/>
    </location>
</feature>
<accession>A0ABR1HCA0</accession>
<feature type="region of interest" description="Disordered" evidence="2">
    <location>
        <begin position="1039"/>
        <end position="1076"/>
    </location>
</feature>
<evidence type="ECO:0000256" key="2">
    <source>
        <dbReference type="SAM" id="MobiDB-lite"/>
    </source>
</evidence>
<organism evidence="6 7">
    <name type="scientific">Neonectria magnoliae</name>
    <dbReference type="NCBI Taxonomy" id="2732573"/>
    <lineage>
        <taxon>Eukaryota</taxon>
        <taxon>Fungi</taxon>
        <taxon>Dikarya</taxon>
        <taxon>Ascomycota</taxon>
        <taxon>Pezizomycotina</taxon>
        <taxon>Sordariomycetes</taxon>
        <taxon>Hypocreomycetidae</taxon>
        <taxon>Hypocreales</taxon>
        <taxon>Nectriaceae</taxon>
        <taxon>Neonectria</taxon>
    </lineage>
</organism>
<dbReference type="Gene3D" id="3.40.50.300">
    <property type="entry name" value="P-loop containing nucleotide triphosphate hydrolases"/>
    <property type="match status" value="3"/>
</dbReference>
<keyword evidence="1" id="KW-0378">Hydrolase</keyword>
<feature type="domain" description="DNA2/NAM7 helicase-like C-terminal" evidence="4">
    <location>
        <begin position="669"/>
        <end position="861"/>
    </location>
</feature>
<dbReference type="CDD" id="cd18808">
    <property type="entry name" value="SF1_C_Upf1"/>
    <property type="match status" value="1"/>
</dbReference>
<comment type="caution">
    <text evidence="6">The sequence shown here is derived from an EMBL/GenBank/DDBJ whole genome shotgun (WGS) entry which is preliminary data.</text>
</comment>
<evidence type="ECO:0000256" key="1">
    <source>
        <dbReference type="ARBA" id="ARBA00022806"/>
    </source>
</evidence>
<keyword evidence="1" id="KW-0547">Nucleotide-binding</keyword>
<dbReference type="SUPFAM" id="SSF52540">
    <property type="entry name" value="P-loop containing nucleoside triphosphate hydrolases"/>
    <property type="match status" value="1"/>
</dbReference>
<dbReference type="InterPro" id="IPR041679">
    <property type="entry name" value="DNA2/NAM7-like_C"/>
</dbReference>
<protein>
    <recommendedName>
        <fullName evidence="8">Helicase ATP-binding domain-containing protein</fullName>
    </recommendedName>
</protein>
<proteinExistence type="predicted"/>
<feature type="domain" description="ZNFX1" evidence="5">
    <location>
        <begin position="103"/>
        <end position="219"/>
    </location>
</feature>
<evidence type="ECO:0000259" key="4">
    <source>
        <dbReference type="Pfam" id="PF13087"/>
    </source>
</evidence>
<dbReference type="InterPro" id="IPR045055">
    <property type="entry name" value="DNA2/NAM7-like"/>
</dbReference>
<evidence type="ECO:0000313" key="7">
    <source>
        <dbReference type="Proteomes" id="UP001498421"/>
    </source>
</evidence>
<evidence type="ECO:0000259" key="5">
    <source>
        <dbReference type="Pfam" id="PF25396"/>
    </source>
</evidence>
<gene>
    <name evidence="6" type="ORF">QQZ08_011106</name>
</gene>
<dbReference type="Proteomes" id="UP001498421">
    <property type="component" value="Unassembled WGS sequence"/>
</dbReference>
<name>A0ABR1HCA0_9HYPO</name>
<feature type="compositionally biased region" description="Acidic residues" evidence="2">
    <location>
        <begin position="485"/>
        <end position="500"/>
    </location>
</feature>
<sequence>MAGDQVSPESSALDVIQCHVQKAQLQPGIPGSPLAWRSSPELPTAAELMAPESPPLSHLCSDRPPTKAEYLEFQYWLNRYEGTELLRRAVNQVRRNPNMMEGNDFYIYTQVHVQGYTFARSGAACRISLSTERSPSKVNWAHSGRLTAGSLVALSHRSDHFRSQCFVAIVAARWLRGGLEPDPAAGENENTPPRIDIFWANHNDALLDPSNDLVMIEAKGGYYETVRYAMVGLQHAAVSESKFDKYIIDGCERSYTAKYIETSSQIDSTLNASRQLDRSQMEALKRMTSQELAIVQGPPGTGKTFTSILAIQSYIQTLQAKKGKDEPASPIIISAQTNHALDQLLEQCIRSEANIVRLGGRSAVPCVAERSLYKLEQDSKLRKGKAKKDENTRKDILRKLKDSLSICFPSGFVAADHLYREGLLTQVQFNSLVNNKEEWETASTINTDGTADDPFDGLIASWLADSIEQDQTYVYHPPQGQTEAPQDDYEETERTPEDEERERLQGEFVSTEFYWTASVPVANNSHHQGRNLLRRHSNLYSIKPPQRGMVYRCLRKQLIDKMTDQLPTFLKEYQNACDELKVSSYDHKVKVIHHEGVQVIGCTTTGLTKYRGLISATKPLILMIEEAAETREANITSALYPSLDQVVLVGDHQQLVPHVDVRELEQYGLKRSLFERLVYQNLPYSTLKVQRRMIPIIRSVVHTFYPELEDHESVKDRAPIPGMGGQNLWWFQHQWGEGQDDKFSFYNKREAEMIVGFVRYLVQNGMRPSQITILTYYQGQVTVILQELKKNATLAEFNPAKEWSVRTVDGFQGEENEVIILSLVRSSTNPLRARAGFVEDENRAVVATSRARRGMYIYGNSDNILKSSIQSHHTWRRVYDVFAKERCIGERFPVVCKNHSQVTSILDPDGWSAIPGGGTVRKNSPVWPSMRIPVRSGISTGNGGQQMATIGAPRTHVQRDEPSSEDLMNFGYRMQITDDNSKWSPKKVREGDAALRLQRNQLSPSRAPTLIRQTFTPTTGSPTSSVRGQPVVTEHVFPAQHPDSHGSSNELAISAEAWGAGRPGMDDLEEDLIQFD</sequence>
<dbReference type="Pfam" id="PF13086">
    <property type="entry name" value="AAA_11"/>
    <property type="match status" value="1"/>
</dbReference>
<feature type="domain" description="DNA2/NAM7 helicase helicase" evidence="3">
    <location>
        <begin position="275"/>
        <end position="659"/>
    </location>
</feature>
<dbReference type="PANTHER" id="PTHR10887">
    <property type="entry name" value="DNA2/NAM7 HELICASE FAMILY"/>
    <property type="match status" value="1"/>
</dbReference>
<feature type="compositionally biased region" description="Acidic residues" evidence="2">
    <location>
        <begin position="1066"/>
        <end position="1076"/>
    </location>
</feature>
<keyword evidence="1" id="KW-0067">ATP-binding</keyword>
<dbReference type="InterPro" id="IPR047187">
    <property type="entry name" value="SF1_C_Upf1"/>
</dbReference>
<evidence type="ECO:0008006" key="8">
    <source>
        <dbReference type="Google" id="ProtNLM"/>
    </source>
</evidence>
<dbReference type="InterPro" id="IPR041677">
    <property type="entry name" value="DNA2/NAM7_AAA_11"/>
</dbReference>
<dbReference type="InterPro" id="IPR057373">
    <property type="entry name" value="ZNFX1"/>
</dbReference>
<dbReference type="Pfam" id="PF13087">
    <property type="entry name" value="AAA_12"/>
    <property type="match status" value="1"/>
</dbReference>
<keyword evidence="7" id="KW-1185">Reference proteome</keyword>
<keyword evidence="1" id="KW-0347">Helicase</keyword>
<evidence type="ECO:0000313" key="6">
    <source>
        <dbReference type="EMBL" id="KAK7418783.1"/>
    </source>
</evidence>
<dbReference type="EMBL" id="JAZAVK010000160">
    <property type="protein sequence ID" value="KAK7418783.1"/>
    <property type="molecule type" value="Genomic_DNA"/>
</dbReference>